<keyword evidence="6" id="KW-0175">Coiled coil</keyword>
<proteinExistence type="predicted"/>
<reference evidence="9 10" key="1">
    <citation type="journal article" date="2018" name="Evol. Lett.">
        <title>Horizontal gene cluster transfer increased hallucinogenic mushroom diversity.</title>
        <authorList>
            <person name="Reynolds H.T."/>
            <person name="Vijayakumar V."/>
            <person name="Gluck-Thaler E."/>
            <person name="Korotkin H.B."/>
            <person name="Matheny P.B."/>
            <person name="Slot J.C."/>
        </authorList>
    </citation>
    <scope>NUCLEOTIDE SEQUENCE [LARGE SCALE GENOMIC DNA]</scope>
    <source>
        <strain evidence="9 10">2631</strain>
    </source>
</reference>
<dbReference type="InterPro" id="IPR040023">
    <property type="entry name" value="WBP4"/>
</dbReference>
<dbReference type="InterPro" id="IPR036236">
    <property type="entry name" value="Znf_C2H2_sf"/>
</dbReference>
<dbReference type="GO" id="GO:0071011">
    <property type="term" value="C:precatalytic spliceosome"/>
    <property type="evidence" value="ECO:0007669"/>
    <property type="project" value="TreeGrafter"/>
</dbReference>
<dbReference type="PROSITE" id="PS50171">
    <property type="entry name" value="ZF_MATRIN"/>
    <property type="match status" value="1"/>
</dbReference>
<dbReference type="InterPro" id="IPR000690">
    <property type="entry name" value="Matrin/U1-C_Znf_C2H2"/>
</dbReference>
<feature type="compositionally biased region" description="Low complexity" evidence="7">
    <location>
        <begin position="80"/>
        <end position="100"/>
    </location>
</feature>
<evidence type="ECO:0000256" key="5">
    <source>
        <dbReference type="ARBA" id="ARBA00023242"/>
    </source>
</evidence>
<dbReference type="EMBL" id="NHYD01000598">
    <property type="protein sequence ID" value="PPQ93781.1"/>
    <property type="molecule type" value="Genomic_DNA"/>
</dbReference>
<dbReference type="AlphaFoldDB" id="A0A409XSU7"/>
<feature type="region of interest" description="Disordered" evidence="7">
    <location>
        <begin position="146"/>
        <end position="191"/>
    </location>
</feature>
<dbReference type="GO" id="GO:0000398">
    <property type="term" value="P:mRNA splicing, via spliceosome"/>
    <property type="evidence" value="ECO:0007669"/>
    <property type="project" value="InterPro"/>
</dbReference>
<dbReference type="Proteomes" id="UP000283269">
    <property type="component" value="Unassembled WGS sequence"/>
</dbReference>
<gene>
    <name evidence="9" type="ORF">CVT25_013490</name>
</gene>
<feature type="compositionally biased region" description="Basic and acidic residues" evidence="7">
    <location>
        <begin position="313"/>
        <end position="336"/>
    </location>
</feature>
<evidence type="ECO:0000313" key="9">
    <source>
        <dbReference type="EMBL" id="PPQ93781.1"/>
    </source>
</evidence>
<comment type="subcellular location">
    <subcellularLocation>
        <location evidence="1">Nucleus</location>
    </subcellularLocation>
</comment>
<keyword evidence="4" id="KW-0862">Zinc</keyword>
<evidence type="ECO:0000256" key="2">
    <source>
        <dbReference type="ARBA" id="ARBA00022723"/>
    </source>
</evidence>
<name>A0A409XSU7_PSICY</name>
<dbReference type="InParanoid" id="A0A409XSU7"/>
<dbReference type="STRING" id="93625.A0A409XSU7"/>
<dbReference type="PANTHER" id="PTHR13173:SF10">
    <property type="entry name" value="WW DOMAIN-BINDING PROTEIN 4"/>
    <property type="match status" value="1"/>
</dbReference>
<feature type="compositionally biased region" description="Basic and acidic residues" evidence="7">
    <location>
        <begin position="247"/>
        <end position="271"/>
    </location>
</feature>
<dbReference type="SMART" id="SM00451">
    <property type="entry name" value="ZnF_U1"/>
    <property type="match status" value="1"/>
</dbReference>
<dbReference type="GO" id="GO:0003723">
    <property type="term" value="F:RNA binding"/>
    <property type="evidence" value="ECO:0007669"/>
    <property type="project" value="TreeGrafter"/>
</dbReference>
<dbReference type="InterPro" id="IPR013085">
    <property type="entry name" value="U1-CZ_Znf_C2H2"/>
</dbReference>
<protein>
    <recommendedName>
        <fullName evidence="8">Matrin-type domain-containing protein</fullName>
    </recommendedName>
</protein>
<feature type="region of interest" description="Disordered" evidence="7">
    <location>
        <begin position="80"/>
        <end position="105"/>
    </location>
</feature>
<keyword evidence="10" id="KW-1185">Reference proteome</keyword>
<feature type="coiled-coil region" evidence="6">
    <location>
        <begin position="48"/>
        <end position="78"/>
    </location>
</feature>
<dbReference type="InterPro" id="IPR003604">
    <property type="entry name" value="Matrin/U1-like-C_Znf_C2H2"/>
</dbReference>
<evidence type="ECO:0000256" key="3">
    <source>
        <dbReference type="ARBA" id="ARBA00022771"/>
    </source>
</evidence>
<accession>A0A409XSU7</accession>
<dbReference type="OrthoDB" id="191651at2759"/>
<dbReference type="PANTHER" id="PTHR13173">
    <property type="entry name" value="WW DOMAIN BINDING PROTEIN 4"/>
    <property type="match status" value="1"/>
</dbReference>
<sequence length="367" mass="40893">MSEFWVSKKKYFCKYCDIYIADDAPSRQQHENGLRHKGNVERFIRGIYKTGEKQKKDLEDEKREMKRVEQAAAAAFAADVGAGHAKAPPPVASTSSTPKKPVVKPSNPYANYSTAQSLGYTDPDAERLAAEMEMRRSQGIAGEWQILTPLQPPVGTKEEETDETAESSTGEVGVKREADAPPDEEDTRAFKLRKKTLNRGLGEIYDPGLIPIKIKKKEEVIPPILEPTSTTTSSSAALKWTPTQWKRPGDNSRQQKEDSGSKTTQDIKLEESSTSTTKDSSPSKWAKPQWTQPLPDLKQEEMKRIFGNQEQLEGEKADDKFHNSDIKTEPDVKEESQATSLSEALPSNGLFKKRKAPSGAGRGRREI</sequence>
<evidence type="ECO:0000313" key="10">
    <source>
        <dbReference type="Proteomes" id="UP000283269"/>
    </source>
</evidence>
<evidence type="ECO:0000259" key="8">
    <source>
        <dbReference type="PROSITE" id="PS50171"/>
    </source>
</evidence>
<organism evidence="9 10">
    <name type="scientific">Psilocybe cyanescens</name>
    <dbReference type="NCBI Taxonomy" id="93625"/>
    <lineage>
        <taxon>Eukaryota</taxon>
        <taxon>Fungi</taxon>
        <taxon>Dikarya</taxon>
        <taxon>Basidiomycota</taxon>
        <taxon>Agaricomycotina</taxon>
        <taxon>Agaricomycetes</taxon>
        <taxon>Agaricomycetidae</taxon>
        <taxon>Agaricales</taxon>
        <taxon>Agaricineae</taxon>
        <taxon>Strophariaceae</taxon>
        <taxon>Psilocybe</taxon>
    </lineage>
</organism>
<feature type="compositionally biased region" description="Low complexity" evidence="7">
    <location>
        <begin position="272"/>
        <end position="284"/>
    </location>
</feature>
<keyword evidence="2" id="KW-0479">Metal-binding</keyword>
<feature type="region of interest" description="Disordered" evidence="7">
    <location>
        <begin position="225"/>
        <end position="367"/>
    </location>
</feature>
<keyword evidence="3" id="KW-0863">Zinc-finger</keyword>
<evidence type="ECO:0000256" key="6">
    <source>
        <dbReference type="SAM" id="Coils"/>
    </source>
</evidence>
<feature type="compositionally biased region" description="Low complexity" evidence="7">
    <location>
        <begin position="225"/>
        <end position="235"/>
    </location>
</feature>
<keyword evidence="5" id="KW-0539">Nucleus</keyword>
<evidence type="ECO:0000256" key="7">
    <source>
        <dbReference type="SAM" id="MobiDB-lite"/>
    </source>
</evidence>
<dbReference type="Gene3D" id="3.30.160.60">
    <property type="entry name" value="Classic Zinc Finger"/>
    <property type="match status" value="1"/>
</dbReference>
<dbReference type="Pfam" id="PF06220">
    <property type="entry name" value="zf-U1"/>
    <property type="match status" value="1"/>
</dbReference>
<dbReference type="FunCoup" id="A0A409XSU7">
    <property type="interactions" value="19"/>
</dbReference>
<dbReference type="SUPFAM" id="SSF57667">
    <property type="entry name" value="beta-beta-alpha zinc fingers"/>
    <property type="match status" value="1"/>
</dbReference>
<evidence type="ECO:0000256" key="4">
    <source>
        <dbReference type="ARBA" id="ARBA00022833"/>
    </source>
</evidence>
<feature type="domain" description="Matrin-type" evidence="8">
    <location>
        <begin position="11"/>
        <end position="42"/>
    </location>
</feature>
<comment type="caution">
    <text evidence="9">The sequence shown here is derived from an EMBL/GenBank/DDBJ whole genome shotgun (WGS) entry which is preliminary data.</text>
</comment>
<dbReference type="GO" id="GO:0008270">
    <property type="term" value="F:zinc ion binding"/>
    <property type="evidence" value="ECO:0007669"/>
    <property type="project" value="UniProtKB-KW"/>
</dbReference>
<evidence type="ECO:0000256" key="1">
    <source>
        <dbReference type="ARBA" id="ARBA00004123"/>
    </source>
</evidence>